<name>A0A849BEZ3_9ACTN</name>
<comment type="caution">
    <text evidence="2">The sequence shown here is derived from an EMBL/GenBank/DDBJ whole genome shotgun (WGS) entry which is preliminary data.</text>
</comment>
<keyword evidence="3" id="KW-1185">Reference proteome</keyword>
<feature type="region of interest" description="Disordered" evidence="1">
    <location>
        <begin position="1"/>
        <end position="26"/>
    </location>
</feature>
<feature type="compositionally biased region" description="Low complexity" evidence="1">
    <location>
        <begin position="14"/>
        <end position="23"/>
    </location>
</feature>
<sequence length="159" mass="16517">MPLSFGPGKGGTSTPGPAPTLGGDQPAATGLVASYTVVDDGSSTAGWPNRWEWLFRAVGKATGTLVQWVNEYGEHRLVPAKVNTVALRIFSRTAAADPAHVGSVLEVQDARDNRVTLFGVDGTGKVTAPNVRTPVVALPTGATLPADLPDPCVVVRYTP</sequence>
<proteinExistence type="predicted"/>
<dbReference type="Proteomes" id="UP000555552">
    <property type="component" value="Unassembled WGS sequence"/>
</dbReference>
<organism evidence="2 3">
    <name type="scientific">Pseudokineococcus marinus</name>
    <dbReference type="NCBI Taxonomy" id="351215"/>
    <lineage>
        <taxon>Bacteria</taxon>
        <taxon>Bacillati</taxon>
        <taxon>Actinomycetota</taxon>
        <taxon>Actinomycetes</taxon>
        <taxon>Kineosporiales</taxon>
        <taxon>Kineosporiaceae</taxon>
        <taxon>Pseudokineococcus</taxon>
    </lineage>
</organism>
<dbReference type="EMBL" id="JABEMA010000004">
    <property type="protein sequence ID" value="NNH21630.1"/>
    <property type="molecule type" value="Genomic_DNA"/>
</dbReference>
<accession>A0A849BEZ3</accession>
<dbReference type="RefSeq" id="WP_171201499.1">
    <property type="nucleotide sequence ID" value="NZ_BAAANP010000006.1"/>
</dbReference>
<gene>
    <name evidence="2" type="ORF">HLB09_00725</name>
</gene>
<protein>
    <submittedName>
        <fullName evidence="2">Uncharacterized protein</fullName>
    </submittedName>
</protein>
<evidence type="ECO:0000256" key="1">
    <source>
        <dbReference type="SAM" id="MobiDB-lite"/>
    </source>
</evidence>
<evidence type="ECO:0000313" key="2">
    <source>
        <dbReference type="EMBL" id="NNH21630.1"/>
    </source>
</evidence>
<evidence type="ECO:0000313" key="3">
    <source>
        <dbReference type="Proteomes" id="UP000555552"/>
    </source>
</evidence>
<reference evidence="2 3" key="1">
    <citation type="submission" date="2020-05" db="EMBL/GenBank/DDBJ databases">
        <title>MicrobeNet Type strains.</title>
        <authorList>
            <person name="Nicholson A.C."/>
        </authorList>
    </citation>
    <scope>NUCLEOTIDE SEQUENCE [LARGE SCALE GENOMIC DNA]</scope>
    <source>
        <strain evidence="2 3">JCM 14547</strain>
    </source>
</reference>
<dbReference type="AlphaFoldDB" id="A0A849BEZ3"/>